<comment type="function">
    <text evidence="2">Exopeptidase that catalyzes the hydrolytic cleavage of multi-L-arginyl-poly-L-aspartic acid (cyanophycin; a water-insoluble reserve polymer) into aspartate-arginine dipeptides.</text>
</comment>
<comment type="similarity">
    <text evidence="3">Belongs to the peptidase S51 family.</text>
</comment>
<dbReference type="PANTHER" id="PTHR36175">
    <property type="entry name" value="CYANOPHYCINASE"/>
    <property type="match status" value="1"/>
</dbReference>
<dbReference type="SUPFAM" id="SSF52317">
    <property type="entry name" value="Class I glutamine amidotransferase-like"/>
    <property type="match status" value="1"/>
</dbReference>
<comment type="catalytic activity">
    <reaction evidence="1">
        <text>[L-4-(L-arginin-2-N-yl)aspartate](n) + H2O = [L-4-(L-arginin-2-N-yl)aspartate](n-1) + L-4-(L-arginin-2-N-yl)aspartate</text>
        <dbReference type="Rhea" id="RHEA:12845"/>
        <dbReference type="Rhea" id="RHEA-COMP:13728"/>
        <dbReference type="Rhea" id="RHEA-COMP:13734"/>
        <dbReference type="ChEBI" id="CHEBI:15377"/>
        <dbReference type="ChEBI" id="CHEBI:137986"/>
        <dbReference type="ChEBI" id="CHEBI:137991"/>
        <dbReference type="EC" id="3.4.15.6"/>
    </reaction>
</comment>
<keyword evidence="10" id="KW-0732">Signal</keyword>
<evidence type="ECO:0000256" key="5">
    <source>
        <dbReference type="ARBA" id="ARBA00015719"/>
    </source>
</evidence>
<feature type="signal peptide" evidence="10">
    <location>
        <begin position="1"/>
        <end position="28"/>
    </location>
</feature>
<evidence type="ECO:0000256" key="3">
    <source>
        <dbReference type="ARBA" id="ARBA00006534"/>
    </source>
</evidence>
<dbReference type="EC" id="3.4.15.6" evidence="4"/>
<evidence type="ECO:0000256" key="10">
    <source>
        <dbReference type="SAM" id="SignalP"/>
    </source>
</evidence>
<keyword evidence="7" id="KW-0378">Hydrolase</keyword>
<keyword evidence="8" id="KW-0720">Serine protease</keyword>
<dbReference type="GO" id="GO:0008236">
    <property type="term" value="F:serine-type peptidase activity"/>
    <property type="evidence" value="ECO:0007669"/>
    <property type="project" value="UniProtKB-KW"/>
</dbReference>
<evidence type="ECO:0000256" key="6">
    <source>
        <dbReference type="ARBA" id="ARBA00022670"/>
    </source>
</evidence>
<dbReference type="PANTHER" id="PTHR36175:SF1">
    <property type="entry name" value="CYANOPHYCINASE"/>
    <property type="match status" value="1"/>
</dbReference>
<protein>
    <recommendedName>
        <fullName evidence="5">Cyanophycinase</fullName>
        <ecNumber evidence="4">3.4.15.6</ecNumber>
    </recommendedName>
</protein>
<comment type="caution">
    <text evidence="11">The sequence shown here is derived from an EMBL/GenBank/DDBJ whole genome shotgun (WGS) entry which is preliminary data.</text>
</comment>
<feature type="chain" id="PRO_5012625447" description="Cyanophycinase" evidence="10">
    <location>
        <begin position="29"/>
        <end position="488"/>
    </location>
</feature>
<evidence type="ECO:0000313" key="11">
    <source>
        <dbReference type="EMBL" id="OWQ93767.1"/>
    </source>
</evidence>
<reference evidence="11 12" key="1">
    <citation type="journal article" date="2008" name="Int. J. Syst. Evol. Microbiol.">
        <title>Description of Roseateles aquatilis sp. nov. and Roseateles terrae sp. nov., in the class Betaproteobacteria, and emended description of the genus Roseateles.</title>
        <authorList>
            <person name="Gomila M."/>
            <person name="Bowien B."/>
            <person name="Falsen E."/>
            <person name="Moore E.R."/>
            <person name="Lalucat J."/>
        </authorList>
    </citation>
    <scope>NUCLEOTIDE SEQUENCE [LARGE SCALE GENOMIC DNA]</scope>
    <source>
        <strain evidence="11 12">CCUG 48205</strain>
    </source>
</reference>
<gene>
    <name evidence="11" type="ORF">CDN99_04800</name>
</gene>
<dbReference type="InterPro" id="IPR029062">
    <property type="entry name" value="Class_I_gatase-like"/>
</dbReference>
<dbReference type="AlphaFoldDB" id="A0A246JMC5"/>
<dbReference type="InterPro" id="IPR011811">
    <property type="entry name" value="Peptidase_S51_cyanophycinase"/>
</dbReference>
<name>A0A246JMC5_9BURK</name>
<dbReference type="CDD" id="cd03145">
    <property type="entry name" value="GAT1_cyanophycinase"/>
    <property type="match status" value="1"/>
</dbReference>
<evidence type="ECO:0000256" key="1">
    <source>
        <dbReference type="ARBA" id="ARBA00001092"/>
    </source>
</evidence>
<proteinExistence type="inferred from homology"/>
<feature type="region of interest" description="Disordered" evidence="9">
    <location>
        <begin position="469"/>
        <end position="488"/>
    </location>
</feature>
<dbReference type="GO" id="GO:0008241">
    <property type="term" value="F:peptidyl-dipeptidase activity"/>
    <property type="evidence" value="ECO:0007669"/>
    <property type="project" value="UniProtKB-EC"/>
</dbReference>
<dbReference type="Pfam" id="PF03575">
    <property type="entry name" value="Peptidase_S51"/>
    <property type="match status" value="1"/>
</dbReference>
<organism evidence="11 12">
    <name type="scientific">Roseateles aquatilis</name>
    <dbReference type="NCBI Taxonomy" id="431061"/>
    <lineage>
        <taxon>Bacteria</taxon>
        <taxon>Pseudomonadati</taxon>
        <taxon>Pseudomonadota</taxon>
        <taxon>Betaproteobacteria</taxon>
        <taxon>Burkholderiales</taxon>
        <taxon>Sphaerotilaceae</taxon>
        <taxon>Roseateles</taxon>
    </lineage>
</organism>
<dbReference type="EMBL" id="NIOF01000001">
    <property type="protein sequence ID" value="OWQ93767.1"/>
    <property type="molecule type" value="Genomic_DNA"/>
</dbReference>
<evidence type="ECO:0000256" key="9">
    <source>
        <dbReference type="SAM" id="MobiDB-lite"/>
    </source>
</evidence>
<evidence type="ECO:0000256" key="2">
    <source>
        <dbReference type="ARBA" id="ARBA00002039"/>
    </source>
</evidence>
<keyword evidence="12" id="KW-1185">Reference proteome</keyword>
<dbReference type="NCBIfam" id="TIGR02069">
    <property type="entry name" value="cyanophycinase"/>
    <property type="match status" value="1"/>
</dbReference>
<dbReference type="GO" id="GO:0006508">
    <property type="term" value="P:proteolysis"/>
    <property type="evidence" value="ECO:0007669"/>
    <property type="project" value="UniProtKB-KW"/>
</dbReference>
<sequence length="488" mass="51859">MIERLLPFPCRRVAATLFLAAMVLPSQAANPSPKAQPPAVRPVAAPAVTVPALVAPTSAAPASAAAQATPGPAADVPIKGHAMAIGGALKADNDEVWNRLIALAGGRGARFVVFGTAAEDPEASAKQVVEQLQRRGAIAEALPVAPKFSWVDLNKVVRDAALIAKVRGAKGIFFTGGSQERIVDVLYPEGRPTPMLDAIWDVYRRGGVVAGTSAGAAIMSTVMFRDAPSVISILKGKWEEGKQIDRGLGFVGPKLFVDQHFLKRGRFGRMVPLMLAKGYQLGLGVDENSAAVIRGDEVEIVGHKGALLVDLSEASSDRALGVFNLKQAKLTYLDHGDRMNLATRGVTPSAVKLRGQKLEPGAPDYKPYYTLPQFYTDMLGDSTISTAMSILIDSVQPEVRGLSFEAAPKAGDSLADLGFLFRLYKGPGSVGWSTDELGPEDYTVVNLYLDVTPVRMPLPLFGAWPGDKRPIKGAAPEEPPAGERPQQQ</sequence>
<dbReference type="Proteomes" id="UP000197468">
    <property type="component" value="Unassembled WGS sequence"/>
</dbReference>
<evidence type="ECO:0000256" key="4">
    <source>
        <dbReference type="ARBA" id="ARBA00013115"/>
    </source>
</evidence>
<accession>A0A246JMC5</accession>
<evidence type="ECO:0000313" key="12">
    <source>
        <dbReference type="Proteomes" id="UP000197468"/>
    </source>
</evidence>
<dbReference type="OrthoDB" id="9799980at2"/>
<evidence type="ECO:0000256" key="7">
    <source>
        <dbReference type="ARBA" id="ARBA00022801"/>
    </source>
</evidence>
<evidence type="ECO:0000256" key="8">
    <source>
        <dbReference type="ARBA" id="ARBA00022825"/>
    </source>
</evidence>
<dbReference type="Gene3D" id="3.40.50.880">
    <property type="match status" value="1"/>
</dbReference>
<keyword evidence="6" id="KW-0645">Protease</keyword>
<dbReference type="RefSeq" id="WP_088383010.1">
    <property type="nucleotide sequence ID" value="NZ_NIOF01000001.1"/>
</dbReference>
<dbReference type="InterPro" id="IPR005320">
    <property type="entry name" value="Peptidase_S51"/>
</dbReference>